<dbReference type="Proteomes" id="UP000018874">
    <property type="component" value="Unassembled WGS sequence"/>
</dbReference>
<dbReference type="CDD" id="cd02440">
    <property type="entry name" value="AdoMet_MTases"/>
    <property type="match status" value="1"/>
</dbReference>
<organism evidence="2 3">
    <name type="scientific">Tannerella sp. oral taxon BU063 isolate Cell 6/7/9</name>
    <dbReference type="NCBI Taxonomy" id="1411021"/>
    <lineage>
        <taxon>Bacteria</taxon>
        <taxon>Pseudomonadati</taxon>
        <taxon>Bacteroidota</taxon>
        <taxon>Bacteroidia</taxon>
        <taxon>Bacteroidales</taxon>
        <taxon>Tannerellaceae</taxon>
        <taxon>Tannerella</taxon>
    </lineage>
</organism>
<dbReference type="EMBL" id="AYYD01000752">
    <property type="protein sequence ID" value="ETK10338.1"/>
    <property type="molecule type" value="Genomic_DNA"/>
</dbReference>
<dbReference type="Gene3D" id="3.40.50.150">
    <property type="entry name" value="Vaccinia Virus protein VP39"/>
    <property type="match status" value="1"/>
</dbReference>
<reference evidence="2 3" key="1">
    <citation type="submission" date="2013-11" db="EMBL/GenBank/DDBJ databases">
        <title>Single cell genomics of uncultured Tannerella BU063 (oral taxon 286).</title>
        <authorList>
            <person name="Beall C.J."/>
            <person name="Campbell A.G."/>
            <person name="Griffen A.L."/>
            <person name="Podar M."/>
            <person name="Leys E.J."/>
        </authorList>
    </citation>
    <scope>NUCLEOTIDE SEQUENCE [LARGE SCALE GENOMIC DNA]</scope>
    <source>
        <strain evidence="2">Cell 6/7/9</strain>
    </source>
</reference>
<dbReference type="SUPFAM" id="SSF53335">
    <property type="entry name" value="S-adenosyl-L-methionine-dependent methyltransferases"/>
    <property type="match status" value="1"/>
</dbReference>
<dbReference type="AlphaFoldDB" id="W2CTG6"/>
<evidence type="ECO:0000259" key="1">
    <source>
        <dbReference type="Pfam" id="PF08241"/>
    </source>
</evidence>
<evidence type="ECO:0000313" key="2">
    <source>
        <dbReference type="EMBL" id="ETK10338.1"/>
    </source>
</evidence>
<proteinExistence type="predicted"/>
<keyword evidence="3" id="KW-1185">Reference proteome</keyword>
<sequence>MEDFNRHNKEINENLTYWQNKPILQTIYNDFYALIGAQVDRSQEGLIVELGSGIGNLKQHIPECICTDVFPNPWIDQVENAYRMSFADESVSNLILFDVFHHLEYPKAALNEFRRVLKPHGRVILFEPCISALGWIVYGAFHKEPVAWFDKINSDGGPISDDRLGYYAAQGNACRIFRHSRKYRDLIGDFSITKVRRYAALAYVMSGGYSGRQLYPDRLYPLYQKLRKGFEPSTQPLCHSSACSSNEIISKQ</sequence>
<accession>W2CTG6</accession>
<keyword evidence="2" id="KW-0489">Methyltransferase</keyword>
<name>W2CTG6_9BACT</name>
<dbReference type="InterPro" id="IPR013216">
    <property type="entry name" value="Methyltransf_11"/>
</dbReference>
<dbReference type="GO" id="GO:0008757">
    <property type="term" value="F:S-adenosylmethionine-dependent methyltransferase activity"/>
    <property type="evidence" value="ECO:0007669"/>
    <property type="project" value="InterPro"/>
</dbReference>
<dbReference type="InterPro" id="IPR029063">
    <property type="entry name" value="SAM-dependent_MTases_sf"/>
</dbReference>
<protein>
    <submittedName>
        <fullName evidence="2">Methyltransferase</fullName>
    </submittedName>
</protein>
<keyword evidence="2" id="KW-0808">Transferase</keyword>
<dbReference type="Pfam" id="PF08241">
    <property type="entry name" value="Methyltransf_11"/>
    <property type="match status" value="1"/>
</dbReference>
<comment type="caution">
    <text evidence="2">The sequence shown here is derived from an EMBL/GenBank/DDBJ whole genome shotgun (WGS) entry which is preliminary data.</text>
</comment>
<feature type="domain" description="Methyltransferase type 11" evidence="1">
    <location>
        <begin position="77"/>
        <end position="125"/>
    </location>
</feature>
<dbReference type="GO" id="GO:0032259">
    <property type="term" value="P:methylation"/>
    <property type="evidence" value="ECO:0007669"/>
    <property type="project" value="UniProtKB-KW"/>
</dbReference>
<evidence type="ECO:0000313" key="3">
    <source>
        <dbReference type="Proteomes" id="UP000018874"/>
    </source>
</evidence>
<gene>
    <name evidence="2" type="ORF">T231_05380</name>
</gene>
<dbReference type="PATRIC" id="fig|1411021.3.peg.542"/>